<dbReference type="PROSITE" id="PS00107">
    <property type="entry name" value="PROTEIN_KINASE_ATP"/>
    <property type="match status" value="1"/>
</dbReference>
<sequence length="966" mass="108490">MEKLERFDDFEYNRADLIGRGAFALVFKGRNWKNKETVAIKAIEKKNLTKSHNLLKKEIRILKELSTLKHENLVGLIKCLETASYVYLVMEFCNGGDLADYLHSHRKLDERTIQHFLVQIAKALEAMNGKEIVHRDLKPQNILLCKPPGIKNPKVKDIIIKLADFGFARFLTSDGMTTTLCGSPMYMAPEVIMSLNYGAKADLWSIGTIVFQCLTGQAPFHATTPQQLKTKYERATELIPPIPDNCSNYLRDLLIRMLKKNPKDRIEFEDFFNHPFLTILPCPTSRSDSHLTKNPLSITNFRSPHNVMSGQRGTIMQPHQSPQLPYNNSPSPSRRPLPLTPSKIHGTGTTKIIPSQQGIHYPSSRHSALYSPSPIPSTIIQQQDNNRMADSSDFVIVSSVQQSPRNSSHSIRTPNYDYTNPVKQVQVHASSIKAVPVPSQRLSYQKIEEHRRLTKTPSGTSPQSSHSPSSFDHTMKLTTSRNTYYSYGNNSGSPSYQCVDNINVPSTKFIVNEQKKTNSSIERSRRFTLGNIEEQSKSNPISSRGNIVKGINNNNASKIPTPTQIPRSVTAQTPLTSICNENQSPKSDSIIESIKLFKESPPSLENIKNTSTKESDKMDESQDEEMNNDNSIHYTSVIEETPSKDNSNDRSRNSGSSQIIESMSIDEASTSNTNSVTYQGISSNKKRNNNEMGKSENSIDETNENNKKVALSDTVNNKKETSCKENLPTIDGIEGGVVIDGNEEEENILPGLEEETIMSDEHKQILNKLKFILELVDTLISVADSKGNNIFQIMEEEQKLRSSSQSSDAYRRAEQLVVYVRALHMLSSALLMAQKQVDTERLHPSEAVQNVLNQLNERYHQCLLKSQELASLGIPGADPSLAIVSAEKIMYKHAIDLCQRAALDELFGNAHLCPKRYQTAYMMLHTLSEQTQNEQDKMVLSKYKNAVEKRLRILEKQGFVTAVANS</sequence>
<feature type="region of interest" description="Disordered" evidence="7">
    <location>
        <begin position="596"/>
        <end position="630"/>
    </location>
</feature>
<evidence type="ECO:0000256" key="6">
    <source>
        <dbReference type="PROSITE-ProRule" id="PRU10141"/>
    </source>
</evidence>
<dbReference type="PANTHER" id="PTHR24348">
    <property type="entry name" value="SERINE/THREONINE-PROTEIN KINASE UNC-51-RELATED"/>
    <property type="match status" value="1"/>
</dbReference>
<dbReference type="SUPFAM" id="SSF56112">
    <property type="entry name" value="Protein kinase-like (PK-like)"/>
    <property type="match status" value="1"/>
</dbReference>
<evidence type="ECO:0000256" key="4">
    <source>
        <dbReference type="ARBA" id="ARBA00022777"/>
    </source>
</evidence>
<keyword evidence="4" id="KW-0418">Kinase</keyword>
<dbReference type="GO" id="GO:0042594">
    <property type="term" value="P:response to starvation"/>
    <property type="evidence" value="ECO:0007669"/>
    <property type="project" value="TreeGrafter"/>
</dbReference>
<keyword evidence="3 6" id="KW-0547">Nucleotide-binding</keyword>
<dbReference type="AlphaFoldDB" id="A0AAF5CU70"/>
<feature type="compositionally biased region" description="Polar residues" evidence="7">
    <location>
        <begin position="347"/>
        <end position="358"/>
    </location>
</feature>
<dbReference type="WBParaSite" id="TCONS_00001107.p1">
    <property type="protein sequence ID" value="TCONS_00001107.p1"/>
    <property type="gene ID" value="XLOC_001038"/>
</dbReference>
<evidence type="ECO:0000256" key="3">
    <source>
        <dbReference type="ARBA" id="ARBA00022741"/>
    </source>
</evidence>
<evidence type="ECO:0000313" key="9">
    <source>
        <dbReference type="Proteomes" id="UP000035681"/>
    </source>
</evidence>
<dbReference type="PANTHER" id="PTHR24348:SF22">
    <property type="entry name" value="NON-SPECIFIC SERINE_THREONINE PROTEIN KINASE"/>
    <property type="match status" value="1"/>
</dbReference>
<dbReference type="GO" id="GO:0005829">
    <property type="term" value="C:cytosol"/>
    <property type="evidence" value="ECO:0007669"/>
    <property type="project" value="TreeGrafter"/>
</dbReference>
<dbReference type="PROSITE" id="PS00108">
    <property type="entry name" value="PROTEIN_KINASE_ST"/>
    <property type="match status" value="1"/>
</dbReference>
<dbReference type="Pfam" id="PF00069">
    <property type="entry name" value="Pkinase"/>
    <property type="match status" value="1"/>
</dbReference>
<feature type="compositionally biased region" description="Polar residues" evidence="7">
    <location>
        <begin position="537"/>
        <end position="568"/>
    </location>
</feature>
<dbReference type="Proteomes" id="UP000035681">
    <property type="component" value="Unplaced"/>
</dbReference>
<feature type="binding site" evidence="6">
    <location>
        <position position="41"/>
    </location>
    <ligand>
        <name>ATP</name>
        <dbReference type="ChEBI" id="CHEBI:30616"/>
    </ligand>
</feature>
<dbReference type="GO" id="GO:0010508">
    <property type="term" value="P:positive regulation of autophagy"/>
    <property type="evidence" value="ECO:0007669"/>
    <property type="project" value="TreeGrafter"/>
</dbReference>
<dbReference type="GO" id="GO:0000422">
    <property type="term" value="P:autophagy of mitochondrion"/>
    <property type="evidence" value="ECO:0007669"/>
    <property type="project" value="TreeGrafter"/>
</dbReference>
<dbReference type="InterPro" id="IPR008271">
    <property type="entry name" value="Ser/Thr_kinase_AS"/>
</dbReference>
<feature type="compositionally biased region" description="Basic and acidic residues" evidence="7">
    <location>
        <begin position="611"/>
        <end position="620"/>
    </location>
</feature>
<dbReference type="InterPro" id="IPR017441">
    <property type="entry name" value="Protein_kinase_ATP_BS"/>
</dbReference>
<dbReference type="InterPro" id="IPR011009">
    <property type="entry name" value="Kinase-like_dom_sf"/>
</dbReference>
<dbReference type="GO" id="GO:0061709">
    <property type="term" value="P:reticulophagy"/>
    <property type="evidence" value="ECO:0007669"/>
    <property type="project" value="TreeGrafter"/>
</dbReference>
<feature type="region of interest" description="Disordered" evidence="7">
    <location>
        <begin position="663"/>
        <end position="722"/>
    </location>
</feature>
<evidence type="ECO:0000256" key="5">
    <source>
        <dbReference type="ARBA" id="ARBA00022840"/>
    </source>
</evidence>
<dbReference type="InterPro" id="IPR045269">
    <property type="entry name" value="Atg1-like"/>
</dbReference>
<dbReference type="InterPro" id="IPR000719">
    <property type="entry name" value="Prot_kinase_dom"/>
</dbReference>
<keyword evidence="5 6" id="KW-0067">ATP-binding</keyword>
<dbReference type="GO" id="GO:0005524">
    <property type="term" value="F:ATP binding"/>
    <property type="evidence" value="ECO:0007669"/>
    <property type="project" value="UniProtKB-UniRule"/>
</dbReference>
<dbReference type="Gene3D" id="3.30.200.20">
    <property type="entry name" value="Phosphorylase Kinase, domain 1"/>
    <property type="match status" value="1"/>
</dbReference>
<dbReference type="Gene3D" id="1.10.510.10">
    <property type="entry name" value="Transferase(Phosphotransferase) domain 1"/>
    <property type="match status" value="1"/>
</dbReference>
<feature type="region of interest" description="Disordered" evidence="7">
    <location>
        <begin position="287"/>
        <end position="378"/>
    </location>
</feature>
<dbReference type="EC" id="2.7.11.1" evidence="1"/>
<dbReference type="GO" id="GO:0034727">
    <property type="term" value="P:piecemeal microautophagy of the nucleus"/>
    <property type="evidence" value="ECO:0007669"/>
    <property type="project" value="TreeGrafter"/>
</dbReference>
<evidence type="ECO:0000256" key="2">
    <source>
        <dbReference type="ARBA" id="ARBA00022679"/>
    </source>
</evidence>
<evidence type="ECO:0000256" key="1">
    <source>
        <dbReference type="ARBA" id="ARBA00012513"/>
    </source>
</evidence>
<proteinExistence type="predicted"/>
<feature type="compositionally biased region" description="Polar residues" evidence="7">
    <location>
        <begin position="292"/>
        <end position="328"/>
    </location>
</feature>
<dbReference type="InterPro" id="IPR048941">
    <property type="entry name" value="ATG1-like_MIT2"/>
</dbReference>
<dbReference type="Pfam" id="PF12063">
    <property type="entry name" value="ATG1-like_MIT1"/>
    <property type="match status" value="1"/>
</dbReference>
<evidence type="ECO:0000259" key="8">
    <source>
        <dbReference type="PROSITE" id="PS50011"/>
    </source>
</evidence>
<feature type="compositionally biased region" description="Polar residues" evidence="7">
    <location>
        <begin position="667"/>
        <end position="683"/>
    </location>
</feature>
<feature type="region of interest" description="Disordered" evidence="7">
    <location>
        <begin position="400"/>
        <end position="419"/>
    </location>
</feature>
<organism evidence="9 10">
    <name type="scientific">Strongyloides stercoralis</name>
    <name type="common">Threadworm</name>
    <dbReference type="NCBI Taxonomy" id="6248"/>
    <lineage>
        <taxon>Eukaryota</taxon>
        <taxon>Metazoa</taxon>
        <taxon>Ecdysozoa</taxon>
        <taxon>Nematoda</taxon>
        <taxon>Chromadorea</taxon>
        <taxon>Rhabditida</taxon>
        <taxon>Tylenchina</taxon>
        <taxon>Panagrolaimomorpha</taxon>
        <taxon>Strongyloidoidea</taxon>
        <taxon>Strongyloididae</taxon>
        <taxon>Strongyloides</taxon>
    </lineage>
</organism>
<name>A0AAF5CU70_STRER</name>
<dbReference type="GO" id="GO:0005776">
    <property type="term" value="C:autophagosome"/>
    <property type="evidence" value="ECO:0007669"/>
    <property type="project" value="TreeGrafter"/>
</dbReference>
<dbReference type="GO" id="GO:0048675">
    <property type="term" value="P:axon extension"/>
    <property type="evidence" value="ECO:0007669"/>
    <property type="project" value="TreeGrafter"/>
</dbReference>
<dbReference type="Pfam" id="PF21127">
    <property type="entry name" value="ATG1-like_MIT2"/>
    <property type="match status" value="1"/>
</dbReference>
<feature type="compositionally biased region" description="Low complexity" evidence="7">
    <location>
        <begin position="457"/>
        <end position="470"/>
    </location>
</feature>
<dbReference type="GO" id="GO:0000045">
    <property type="term" value="P:autophagosome assembly"/>
    <property type="evidence" value="ECO:0007669"/>
    <property type="project" value="TreeGrafter"/>
</dbReference>
<feature type="domain" description="Protein kinase" evidence="8">
    <location>
        <begin position="12"/>
        <end position="277"/>
    </location>
</feature>
<dbReference type="GO" id="GO:0034045">
    <property type="term" value="C:phagophore assembly site membrane"/>
    <property type="evidence" value="ECO:0007669"/>
    <property type="project" value="TreeGrafter"/>
</dbReference>
<keyword evidence="9" id="KW-1185">Reference proteome</keyword>
<dbReference type="FunFam" id="1.10.510.10:FF:000493">
    <property type="entry name" value="serine/threonine-protein kinase unc-51 isoform X2"/>
    <property type="match status" value="1"/>
</dbReference>
<evidence type="ECO:0000256" key="7">
    <source>
        <dbReference type="SAM" id="MobiDB-lite"/>
    </source>
</evidence>
<dbReference type="PROSITE" id="PS50011">
    <property type="entry name" value="PROTEIN_KINASE_DOM"/>
    <property type="match status" value="1"/>
</dbReference>
<dbReference type="SMART" id="SM00220">
    <property type="entry name" value="S_TKc"/>
    <property type="match status" value="1"/>
</dbReference>
<feature type="region of interest" description="Disordered" evidence="7">
    <location>
        <begin position="451"/>
        <end position="474"/>
    </location>
</feature>
<reference evidence="10" key="1">
    <citation type="submission" date="2024-02" db="UniProtKB">
        <authorList>
            <consortium name="WormBaseParasite"/>
        </authorList>
    </citation>
    <scope>IDENTIFICATION</scope>
</reference>
<keyword evidence="2" id="KW-0808">Transferase</keyword>
<accession>A0AAF5CU70</accession>
<protein>
    <recommendedName>
        <fullName evidence="1">non-specific serine/threonine protein kinase</fullName>
        <ecNumber evidence="1">2.7.11.1</ecNumber>
    </recommendedName>
</protein>
<feature type="region of interest" description="Disordered" evidence="7">
    <location>
        <begin position="528"/>
        <end position="568"/>
    </location>
</feature>
<evidence type="ECO:0000313" key="10">
    <source>
        <dbReference type="WBParaSite" id="TCONS_00001107.p1"/>
    </source>
</evidence>
<dbReference type="InterPro" id="IPR022708">
    <property type="entry name" value="Atg1-like_tMIT"/>
</dbReference>
<dbReference type="GO" id="GO:0004674">
    <property type="term" value="F:protein serine/threonine kinase activity"/>
    <property type="evidence" value="ECO:0007669"/>
    <property type="project" value="UniProtKB-EC"/>
</dbReference>